<comment type="function">
    <text evidence="7">May play a role in DNA repair. It seems to be involved in an RecBC-independent recombinational process of DNA repair. It may act with RecF and RecO.</text>
</comment>
<keyword evidence="6 7" id="KW-0234">DNA repair</keyword>
<name>V6DHW2_9BACT</name>
<keyword evidence="4 7" id="KW-0862">Zinc</keyword>
<feature type="domain" description="Toprim" evidence="8">
    <location>
        <begin position="82"/>
        <end position="176"/>
    </location>
</feature>
<keyword evidence="3 7" id="KW-0863">Zinc-finger</keyword>
<dbReference type="SMART" id="SM00493">
    <property type="entry name" value="TOPRIM"/>
    <property type="match status" value="1"/>
</dbReference>
<dbReference type="GO" id="GO:0003677">
    <property type="term" value="F:DNA binding"/>
    <property type="evidence" value="ECO:0007669"/>
    <property type="project" value="UniProtKB-UniRule"/>
</dbReference>
<keyword evidence="5 7" id="KW-0233">DNA recombination</keyword>
<dbReference type="CDD" id="cd01025">
    <property type="entry name" value="TOPRIM_recR"/>
    <property type="match status" value="1"/>
</dbReference>
<dbReference type="Proteomes" id="UP000018769">
    <property type="component" value="Chromosome I"/>
</dbReference>
<dbReference type="PROSITE" id="PS50880">
    <property type="entry name" value="TOPRIM"/>
    <property type="match status" value="1"/>
</dbReference>
<dbReference type="STRING" id="673862.BABL1_gene_496"/>
<evidence type="ECO:0000313" key="10">
    <source>
        <dbReference type="Proteomes" id="UP000018769"/>
    </source>
</evidence>
<keyword evidence="2 7" id="KW-0227">DNA damage</keyword>
<dbReference type="RefSeq" id="WP_023791785.1">
    <property type="nucleotide sequence ID" value="NC_023003.1"/>
</dbReference>
<dbReference type="InterPro" id="IPR000093">
    <property type="entry name" value="DNA_Rcmb_RecR"/>
</dbReference>
<dbReference type="InterPro" id="IPR034137">
    <property type="entry name" value="TOPRIM_RecR"/>
</dbReference>
<protein>
    <recommendedName>
        <fullName evidence="7">Recombination protein RecR</fullName>
    </recommendedName>
</protein>
<dbReference type="GO" id="GO:0006310">
    <property type="term" value="P:DNA recombination"/>
    <property type="evidence" value="ECO:0007669"/>
    <property type="project" value="UniProtKB-UniRule"/>
</dbReference>
<dbReference type="Gene3D" id="3.40.1360.10">
    <property type="match status" value="1"/>
</dbReference>
<keyword evidence="10" id="KW-1185">Reference proteome</keyword>
<comment type="similarity">
    <text evidence="7">Belongs to the RecR family.</text>
</comment>
<evidence type="ECO:0000256" key="6">
    <source>
        <dbReference type="ARBA" id="ARBA00023204"/>
    </source>
</evidence>
<dbReference type="NCBIfam" id="TIGR00615">
    <property type="entry name" value="recR"/>
    <property type="match status" value="1"/>
</dbReference>
<accession>V6DHW2</accession>
<dbReference type="GO" id="GO:0008270">
    <property type="term" value="F:zinc ion binding"/>
    <property type="evidence" value="ECO:0007669"/>
    <property type="project" value="UniProtKB-KW"/>
</dbReference>
<evidence type="ECO:0000256" key="2">
    <source>
        <dbReference type="ARBA" id="ARBA00022763"/>
    </source>
</evidence>
<dbReference type="HAMAP" id="MF_00017">
    <property type="entry name" value="RecR"/>
    <property type="match status" value="1"/>
</dbReference>
<evidence type="ECO:0000256" key="5">
    <source>
        <dbReference type="ARBA" id="ARBA00023172"/>
    </source>
</evidence>
<dbReference type="KEGG" id="dpb:BABL1_gene_496"/>
<evidence type="ECO:0000259" key="8">
    <source>
        <dbReference type="PROSITE" id="PS50880"/>
    </source>
</evidence>
<reference evidence="9 10" key="1">
    <citation type="journal article" date="2015" name="Biol. Direct">
        <title>Babela massiliensis, a representative of a widespread bacterial phylum with unusual adaptations to parasitism in amoebae.</title>
        <authorList>
            <person name="Pagnier I."/>
            <person name="Yutin N."/>
            <person name="Croce O."/>
            <person name="Makarova K.S."/>
            <person name="Wolf Y.I."/>
            <person name="Benamar S."/>
            <person name="Raoult D."/>
            <person name="Koonin E.V."/>
            <person name="La Scola B."/>
        </authorList>
    </citation>
    <scope>NUCLEOTIDE SEQUENCE [LARGE SCALE GENOMIC DNA]</scope>
    <source>
        <strain evidence="10">BABL1</strain>
    </source>
</reference>
<dbReference type="Pfam" id="PF21175">
    <property type="entry name" value="RecR_C"/>
    <property type="match status" value="1"/>
</dbReference>
<dbReference type="InterPro" id="IPR006171">
    <property type="entry name" value="TOPRIM_dom"/>
</dbReference>
<dbReference type="PANTHER" id="PTHR30446">
    <property type="entry name" value="RECOMBINATION PROTEIN RECR"/>
    <property type="match status" value="1"/>
</dbReference>
<gene>
    <name evidence="7 9" type="primary">recR</name>
    <name evidence="9" type="ORF">BABL1_gene_496</name>
</gene>
<organism evidence="9 10">
    <name type="scientific">Candidatus Babela massiliensis</name>
    <dbReference type="NCBI Taxonomy" id="673862"/>
    <lineage>
        <taxon>Bacteria</taxon>
        <taxon>Candidatus Babelota</taxon>
        <taxon>Candidatus Babeliae</taxon>
        <taxon>Candidatus Babeliales</taxon>
        <taxon>Candidatus Babeliaceae</taxon>
        <taxon>Candidatus Babela</taxon>
    </lineage>
</organism>
<evidence type="ECO:0000256" key="1">
    <source>
        <dbReference type="ARBA" id="ARBA00022723"/>
    </source>
</evidence>
<sequence length="199" mass="22495">MIENNQVLLLFLKQLQKIPYLASKNLYLVAQYFLDLKDQDVEQFCNILKSLKQNTEKCTICFVWKEVNKDCSYCVSHKRNKDIICVVETWRDLIAIEKTGAYQGQYHVLGGAICPLDGISPQDLTINQLINRINHDCKEVILALNQTPEGEATASYIASKIKNDAIKVSCVARGLPVGSVLESMDRLTVSKALSERRPF</sequence>
<evidence type="ECO:0000256" key="7">
    <source>
        <dbReference type="HAMAP-Rule" id="MF_00017"/>
    </source>
</evidence>
<dbReference type="PATRIC" id="fig|673862.3.peg.409"/>
<keyword evidence="1 7" id="KW-0479">Metal-binding</keyword>
<dbReference type="Gene3D" id="6.10.250.240">
    <property type="match status" value="1"/>
</dbReference>
<dbReference type="Pfam" id="PF13662">
    <property type="entry name" value="Toprim_4"/>
    <property type="match status" value="1"/>
</dbReference>
<dbReference type="InterPro" id="IPR023627">
    <property type="entry name" value="Rcmb_RecR"/>
</dbReference>
<dbReference type="EMBL" id="HG793133">
    <property type="protein sequence ID" value="CDK30523.1"/>
    <property type="molecule type" value="Genomic_DNA"/>
</dbReference>
<comment type="caution">
    <text evidence="7">Lacks conserved residue(s) required for the propagation of feature annotation.</text>
</comment>
<dbReference type="OrthoDB" id="9802672at2"/>
<evidence type="ECO:0000313" key="9">
    <source>
        <dbReference type="EMBL" id="CDK30523.1"/>
    </source>
</evidence>
<dbReference type="GO" id="GO:0006281">
    <property type="term" value="P:DNA repair"/>
    <property type="evidence" value="ECO:0007669"/>
    <property type="project" value="UniProtKB-UniRule"/>
</dbReference>
<dbReference type="AlphaFoldDB" id="V6DHW2"/>
<dbReference type="SUPFAM" id="SSF111304">
    <property type="entry name" value="Recombination protein RecR"/>
    <property type="match status" value="1"/>
</dbReference>
<evidence type="ECO:0000256" key="4">
    <source>
        <dbReference type="ARBA" id="ARBA00022833"/>
    </source>
</evidence>
<dbReference type="HOGENOM" id="CLU_060739_1_1_7"/>
<dbReference type="PANTHER" id="PTHR30446:SF0">
    <property type="entry name" value="RECOMBINATION PROTEIN RECR"/>
    <property type="match status" value="1"/>
</dbReference>
<evidence type="ECO:0000256" key="3">
    <source>
        <dbReference type="ARBA" id="ARBA00022771"/>
    </source>
</evidence>
<dbReference type="eggNOG" id="COG0353">
    <property type="taxonomic scope" value="Bacteria"/>
</dbReference>
<proteinExistence type="inferred from homology"/>